<dbReference type="InterPro" id="IPR039373">
    <property type="entry name" value="Peptidase_M28B"/>
</dbReference>
<keyword evidence="5" id="KW-0378">Hydrolase</keyword>
<evidence type="ECO:0000256" key="6">
    <source>
        <dbReference type="ARBA" id="ARBA00022833"/>
    </source>
</evidence>
<dbReference type="Gene3D" id="2.20.25.240">
    <property type="match status" value="1"/>
</dbReference>
<evidence type="ECO:0000256" key="4">
    <source>
        <dbReference type="ARBA" id="ARBA00022723"/>
    </source>
</evidence>
<dbReference type="PANTHER" id="PTHR10404:SF77">
    <property type="entry name" value="GLUTAMATE CARBOXYPEPTIDASE 2 HOMOLOG"/>
    <property type="match status" value="1"/>
</dbReference>
<keyword evidence="6" id="KW-0862">Zinc</keyword>
<comment type="caution">
    <text evidence="11">The sequence shown here is derived from an EMBL/GenBank/DDBJ whole genome shotgun (WGS) entry which is preliminary data.</text>
</comment>
<feature type="region of interest" description="Disordered" evidence="9">
    <location>
        <begin position="201"/>
        <end position="243"/>
    </location>
</feature>
<dbReference type="GO" id="GO:0004180">
    <property type="term" value="F:carboxypeptidase activity"/>
    <property type="evidence" value="ECO:0007669"/>
    <property type="project" value="TreeGrafter"/>
</dbReference>
<keyword evidence="12" id="KW-1185">Reference proteome</keyword>
<dbReference type="InterPro" id="IPR036757">
    <property type="entry name" value="TFR-like_dimer_dom_sf"/>
</dbReference>
<evidence type="ECO:0000256" key="3">
    <source>
        <dbReference type="ARBA" id="ARBA00022670"/>
    </source>
</evidence>
<keyword evidence="8" id="KW-0325">Glycoprotein</keyword>
<comment type="cofactor">
    <cofactor evidence="1">
        <name>Zn(2+)</name>
        <dbReference type="ChEBI" id="CHEBI:29105"/>
    </cofactor>
</comment>
<name>A0A162SE67_9CRUS</name>
<protein>
    <submittedName>
        <fullName evidence="11">Putative N-acetylated-alpha-linked acidic dipeptidase</fullName>
    </submittedName>
</protein>
<dbReference type="OrthoDB" id="5841748at2759"/>
<dbReference type="EMBL" id="LRGB01000044">
    <property type="protein sequence ID" value="KZS21215.1"/>
    <property type="molecule type" value="Genomic_DNA"/>
</dbReference>
<dbReference type="Gene3D" id="3.40.630.10">
    <property type="entry name" value="Zn peptidases"/>
    <property type="match status" value="1"/>
</dbReference>
<evidence type="ECO:0000256" key="9">
    <source>
        <dbReference type="SAM" id="MobiDB-lite"/>
    </source>
</evidence>
<dbReference type="FunFam" id="1.20.930.40:FF:000001">
    <property type="entry name" value="N-acetylated-alpha-linked acidic dipeptidase 2"/>
    <property type="match status" value="1"/>
</dbReference>
<reference evidence="11 12" key="1">
    <citation type="submission" date="2016-03" db="EMBL/GenBank/DDBJ databases">
        <title>EvidentialGene: Evidence-directed Construction of Genes on Genomes.</title>
        <authorList>
            <person name="Gilbert D.G."/>
            <person name="Choi J.-H."/>
            <person name="Mockaitis K."/>
            <person name="Colbourne J."/>
            <person name="Pfrender M."/>
        </authorList>
    </citation>
    <scope>NUCLEOTIDE SEQUENCE [LARGE SCALE GENOMIC DNA]</scope>
    <source>
        <strain evidence="11 12">Xinb3</strain>
        <tissue evidence="11">Complete organism</tissue>
    </source>
</reference>
<sequence>MENTIRVQGLREPYISGGKGEKSSSVYRQLLLSDLIFFKMPWPSSSPSNVVEVVFCRTKCNKMAVIHQDYYFHHNRKYKGGDYWCCAQRGCKVRLISSRVDHETGRMEFSRRNKAIQHLHPPNAPNLIEKEFRRQLVTQFDRVTASESGSPQPATAASVRVVYDQLRRQALERGVPEPLIPSFWNVRSTMYRIRRKRELLHTSPSVASNPERRENHGASAGEGSARSEPESPSSSTEASASPVQTEPLCLVTWKNNALPEPQHQYHRALARPHASPILYQTLQTRGSSPPVPSIYQQPSMQFETTSAITPMPPIDPNLLRYSSHFLPSLFAPIPSGQSSEILQYYAAMHGEYLRSLIALSCYPHVLFSSAIVADMTGLRNRFNGSVSGLHRLLHFLGLDSSPGSSKWKTKLWGSIGFLVMFQAGLYVFVLRSFPYFKCFLVKLNATITLLDRFTRFFSVGSIHLILLLKLDSFLDSFFNQLNPIDLQLCLPKLSRVRRLATAGVVWIFFVCNTKLIPNPNVNEVKFGRKTVFDTWITQSRDREIVDQPSVGNLGGGSDFEGFSYVVGIPAVDFGYMTNGAYPTRYSLYDSYHLASNIVDRGFVHHQAVARMWAVMAITLSDSTVLPFDILAYASFLNQSLSLLQSRYGGVLLQNGVSLKHVRVSLDHFVFAVKNFNNNVLKNVDHSDIMAVRRINDKLMYLERFFIDPKGLPEHPETNHIVFSTSTSDSHTFSSFAGLVDLIVKVGNNTEVDDPDTWIKIRHHLSVVAFLIGEAGRSLNGDF</sequence>
<dbReference type="GO" id="GO:0046872">
    <property type="term" value="F:metal ion binding"/>
    <property type="evidence" value="ECO:0007669"/>
    <property type="project" value="UniProtKB-KW"/>
</dbReference>
<keyword evidence="7" id="KW-0482">Metalloprotease</keyword>
<evidence type="ECO:0000256" key="7">
    <source>
        <dbReference type="ARBA" id="ARBA00023049"/>
    </source>
</evidence>
<accession>A0A162SE67</accession>
<evidence type="ECO:0000256" key="2">
    <source>
        <dbReference type="ARBA" id="ARBA00005634"/>
    </source>
</evidence>
<evidence type="ECO:0000259" key="10">
    <source>
        <dbReference type="Pfam" id="PF04253"/>
    </source>
</evidence>
<evidence type="ECO:0000256" key="5">
    <source>
        <dbReference type="ARBA" id="ARBA00022801"/>
    </source>
</evidence>
<keyword evidence="3" id="KW-0645">Protease</keyword>
<dbReference type="Gene3D" id="1.20.930.40">
    <property type="entry name" value="Transferrin receptor-like, dimerisation domain"/>
    <property type="match status" value="1"/>
</dbReference>
<comment type="similarity">
    <text evidence="2">Belongs to the peptidase M28 family. M28B subfamily.</text>
</comment>
<evidence type="ECO:0000256" key="8">
    <source>
        <dbReference type="ARBA" id="ARBA00023180"/>
    </source>
</evidence>
<dbReference type="Proteomes" id="UP000076858">
    <property type="component" value="Unassembled WGS sequence"/>
</dbReference>
<dbReference type="GO" id="GO:0006508">
    <property type="term" value="P:proteolysis"/>
    <property type="evidence" value="ECO:0007669"/>
    <property type="project" value="UniProtKB-KW"/>
</dbReference>
<organism evidence="11 12">
    <name type="scientific">Daphnia magna</name>
    <dbReference type="NCBI Taxonomy" id="35525"/>
    <lineage>
        <taxon>Eukaryota</taxon>
        <taxon>Metazoa</taxon>
        <taxon>Ecdysozoa</taxon>
        <taxon>Arthropoda</taxon>
        <taxon>Crustacea</taxon>
        <taxon>Branchiopoda</taxon>
        <taxon>Diplostraca</taxon>
        <taxon>Cladocera</taxon>
        <taxon>Anomopoda</taxon>
        <taxon>Daphniidae</taxon>
        <taxon>Daphnia</taxon>
    </lineage>
</organism>
<dbReference type="SUPFAM" id="SSF53187">
    <property type="entry name" value="Zn-dependent exopeptidases"/>
    <property type="match status" value="1"/>
</dbReference>
<feature type="domain" description="Transferrin receptor-like dimerisation" evidence="10">
    <location>
        <begin position="657"/>
        <end position="778"/>
    </location>
</feature>
<keyword evidence="4" id="KW-0479">Metal-binding</keyword>
<dbReference type="PANTHER" id="PTHR10404">
    <property type="entry name" value="N-ACETYLATED-ALPHA-LINKED ACIDIC DIPEPTIDASE"/>
    <property type="match status" value="1"/>
</dbReference>
<dbReference type="GO" id="GO:0008237">
    <property type="term" value="F:metallopeptidase activity"/>
    <property type="evidence" value="ECO:0007669"/>
    <property type="project" value="UniProtKB-KW"/>
</dbReference>
<evidence type="ECO:0000313" key="12">
    <source>
        <dbReference type="Proteomes" id="UP000076858"/>
    </source>
</evidence>
<evidence type="ECO:0000256" key="1">
    <source>
        <dbReference type="ARBA" id="ARBA00001947"/>
    </source>
</evidence>
<dbReference type="InterPro" id="IPR007365">
    <property type="entry name" value="TFR-like_dimer_dom"/>
</dbReference>
<proteinExistence type="inferred from homology"/>
<dbReference type="Pfam" id="PF04253">
    <property type="entry name" value="TFR_dimer"/>
    <property type="match status" value="1"/>
</dbReference>
<dbReference type="STRING" id="35525.A0A162SE67"/>
<dbReference type="AlphaFoldDB" id="A0A162SE67"/>
<dbReference type="SUPFAM" id="SSF47672">
    <property type="entry name" value="Transferrin receptor-like dimerisation domain"/>
    <property type="match status" value="1"/>
</dbReference>
<evidence type="ECO:0000313" key="11">
    <source>
        <dbReference type="EMBL" id="KZS21215.1"/>
    </source>
</evidence>
<feature type="compositionally biased region" description="Low complexity" evidence="9">
    <location>
        <begin position="217"/>
        <end position="242"/>
    </location>
</feature>
<gene>
    <name evidence="11" type="ORF">APZ42_011903</name>
</gene>